<dbReference type="SUPFAM" id="SSF55874">
    <property type="entry name" value="ATPase domain of HSP90 chaperone/DNA topoisomerase II/histidine kinase"/>
    <property type="match status" value="1"/>
</dbReference>
<evidence type="ECO:0000259" key="8">
    <source>
        <dbReference type="Pfam" id="PF02518"/>
    </source>
</evidence>
<dbReference type="EC" id="2.7.13.3" evidence="2"/>
<dbReference type="RefSeq" id="WP_093841382.1">
    <property type="nucleotide sequence ID" value="NZ_FOLM01000022.1"/>
</dbReference>
<dbReference type="GO" id="GO:0000160">
    <property type="term" value="P:phosphorelay signal transduction system"/>
    <property type="evidence" value="ECO:0007669"/>
    <property type="project" value="TreeGrafter"/>
</dbReference>
<keyword evidence="10" id="KW-1185">Reference proteome</keyword>
<gene>
    <name evidence="9" type="ORF">SAMN05421773_12268</name>
</gene>
<evidence type="ECO:0000256" key="4">
    <source>
        <dbReference type="ARBA" id="ARBA00022679"/>
    </source>
</evidence>
<name>A0A1I1U3E8_9ACTN</name>
<feature type="domain" description="Histidine kinase/HSP90-like ATPase" evidence="8">
    <location>
        <begin position="250"/>
        <end position="355"/>
    </location>
</feature>
<accession>A0A1I1U3E8</accession>
<dbReference type="InterPro" id="IPR036890">
    <property type="entry name" value="HATPase_C_sf"/>
</dbReference>
<dbReference type="PANTHER" id="PTHR45436:SF5">
    <property type="entry name" value="SENSOR HISTIDINE KINASE TRCS"/>
    <property type="match status" value="1"/>
</dbReference>
<protein>
    <recommendedName>
        <fullName evidence="2">histidine kinase</fullName>
        <ecNumber evidence="2">2.7.13.3</ecNumber>
    </recommendedName>
</protein>
<dbReference type="PANTHER" id="PTHR45436">
    <property type="entry name" value="SENSOR HISTIDINE KINASE YKOH"/>
    <property type="match status" value="1"/>
</dbReference>
<dbReference type="AlphaFoldDB" id="A0A1I1U3E8"/>
<dbReference type="Pfam" id="PF02518">
    <property type="entry name" value="HATPase_c"/>
    <property type="match status" value="1"/>
</dbReference>
<dbReference type="GO" id="GO:0005886">
    <property type="term" value="C:plasma membrane"/>
    <property type="evidence" value="ECO:0007669"/>
    <property type="project" value="TreeGrafter"/>
</dbReference>
<proteinExistence type="predicted"/>
<dbReference type="STRING" id="910347.SAMN05421773_12268"/>
<dbReference type="OrthoDB" id="3529403at2"/>
<reference evidence="9 10" key="1">
    <citation type="submission" date="2016-10" db="EMBL/GenBank/DDBJ databases">
        <authorList>
            <person name="de Groot N.N."/>
        </authorList>
    </citation>
    <scope>NUCLEOTIDE SEQUENCE [LARGE SCALE GENOMIC DNA]</scope>
    <source>
        <strain evidence="9 10">CGMCC 4.5739</strain>
    </source>
</reference>
<evidence type="ECO:0000256" key="3">
    <source>
        <dbReference type="ARBA" id="ARBA00022553"/>
    </source>
</evidence>
<dbReference type="InterPro" id="IPR050428">
    <property type="entry name" value="TCS_sensor_his_kinase"/>
</dbReference>
<evidence type="ECO:0000256" key="5">
    <source>
        <dbReference type="ARBA" id="ARBA00022777"/>
    </source>
</evidence>
<evidence type="ECO:0000313" key="9">
    <source>
        <dbReference type="EMBL" id="SFD65327.1"/>
    </source>
</evidence>
<organism evidence="9 10">
    <name type="scientific">Streptomyces aidingensis</name>
    <dbReference type="NCBI Taxonomy" id="910347"/>
    <lineage>
        <taxon>Bacteria</taxon>
        <taxon>Bacillati</taxon>
        <taxon>Actinomycetota</taxon>
        <taxon>Actinomycetes</taxon>
        <taxon>Kitasatosporales</taxon>
        <taxon>Streptomycetaceae</taxon>
        <taxon>Streptomyces</taxon>
    </lineage>
</organism>
<evidence type="ECO:0000313" key="10">
    <source>
        <dbReference type="Proteomes" id="UP000199207"/>
    </source>
</evidence>
<sequence length="451" mass="49262">MFDPYVTAEVFLAGGLAVTSALLWAQWQARHAAQAETRRARRQAEQARASREKQLTDLRELAQRNVDYWNAAQQETRHLVARRLPSVIEAVVRGRPQAEVSGLEHPLLAGTAFEDCFAAVEDLVRQAAASVREEVGQAARAGVRGMADEAQSFLARLQMEIDRELDQYPEDSAHHQGLAVIDHFTTRALHTLQRLRVLAGSWPGLRRENSPLREIVESARGRIGPYGRVHYTYLPQTGEQHVEGRVVEPVTLALAELLDNATSYSGEQVDVYLRQVPAGVGVVVEDSGVGMNAFQRAQAEQLLQQRTVMDVATLADERKLGFAVIGRMAADYGFRVDVSAPSATGGVKAVLLLPAALLAPPPAPRPMPVTQPAPAPLPEQDAPDSASTRTSMGLPRRHRRGVRQQAPVGVTQEPTADTADLTALTAGLEQMREALRQGYRQTTSEGDHSDD</sequence>
<feature type="compositionally biased region" description="Pro residues" evidence="7">
    <location>
        <begin position="363"/>
        <end position="377"/>
    </location>
</feature>
<evidence type="ECO:0000256" key="2">
    <source>
        <dbReference type="ARBA" id="ARBA00012438"/>
    </source>
</evidence>
<comment type="catalytic activity">
    <reaction evidence="1">
        <text>ATP + protein L-histidine = ADP + protein N-phospho-L-histidine.</text>
        <dbReference type="EC" id="2.7.13.3"/>
    </reaction>
</comment>
<dbReference type="InterPro" id="IPR003594">
    <property type="entry name" value="HATPase_dom"/>
</dbReference>
<evidence type="ECO:0000256" key="1">
    <source>
        <dbReference type="ARBA" id="ARBA00000085"/>
    </source>
</evidence>
<feature type="region of interest" description="Disordered" evidence="7">
    <location>
        <begin position="363"/>
        <end position="451"/>
    </location>
</feature>
<keyword evidence="3" id="KW-0597">Phosphoprotein</keyword>
<feature type="coiled-coil region" evidence="6">
    <location>
        <begin position="30"/>
        <end position="64"/>
    </location>
</feature>
<keyword evidence="6" id="KW-0175">Coiled coil</keyword>
<evidence type="ECO:0000256" key="7">
    <source>
        <dbReference type="SAM" id="MobiDB-lite"/>
    </source>
</evidence>
<dbReference type="GO" id="GO:0004673">
    <property type="term" value="F:protein histidine kinase activity"/>
    <property type="evidence" value="ECO:0007669"/>
    <property type="project" value="UniProtKB-EC"/>
</dbReference>
<keyword evidence="5 9" id="KW-0418">Kinase</keyword>
<keyword evidence="4" id="KW-0808">Transferase</keyword>
<evidence type="ECO:0000256" key="6">
    <source>
        <dbReference type="SAM" id="Coils"/>
    </source>
</evidence>
<dbReference type="Gene3D" id="3.30.565.10">
    <property type="entry name" value="Histidine kinase-like ATPase, C-terminal domain"/>
    <property type="match status" value="1"/>
</dbReference>
<dbReference type="EMBL" id="FOLM01000022">
    <property type="protein sequence ID" value="SFD65327.1"/>
    <property type="molecule type" value="Genomic_DNA"/>
</dbReference>
<feature type="compositionally biased region" description="Low complexity" evidence="7">
    <location>
        <begin position="415"/>
        <end position="426"/>
    </location>
</feature>
<dbReference type="Proteomes" id="UP000199207">
    <property type="component" value="Unassembled WGS sequence"/>
</dbReference>